<dbReference type="SMART" id="SM00271">
    <property type="entry name" value="DnaJ"/>
    <property type="match status" value="1"/>
</dbReference>
<evidence type="ECO:0000313" key="4">
    <source>
        <dbReference type="EMBL" id="CAF3502222.1"/>
    </source>
</evidence>
<dbReference type="AlphaFoldDB" id="A0A815BH70"/>
<dbReference type="Proteomes" id="UP000663860">
    <property type="component" value="Unassembled WGS sequence"/>
</dbReference>
<dbReference type="GO" id="GO:0030544">
    <property type="term" value="F:Hsp70 protein binding"/>
    <property type="evidence" value="ECO:0007669"/>
    <property type="project" value="TreeGrafter"/>
</dbReference>
<evidence type="ECO:0000313" key="3">
    <source>
        <dbReference type="EMBL" id="CAF1309031.1"/>
    </source>
</evidence>
<dbReference type="InterPro" id="IPR001623">
    <property type="entry name" value="DnaJ_domain"/>
</dbReference>
<sequence length="196" mass="22689">MKIIVATDYYEILGVKRDASEKEIKRQFRQLALKYHPDKNKDPKAEETFRNIAEAYDVLGTPEKRRQYDSQGHQSFKSNPNGFSGFDFNMNDFYKEFDAFHKAHHDAHHRAHQRAHQHAHQKAQQGIFDFDSLFDDDDAFGSDIFSAGGHDFDLRNAFGDKKVHVHTHTVSEHSHQSCRTVTKREGNTVSTITECH</sequence>
<reference evidence="2" key="1">
    <citation type="submission" date="2021-02" db="EMBL/GenBank/DDBJ databases">
        <authorList>
            <person name="Nowell W R."/>
        </authorList>
    </citation>
    <scope>NUCLEOTIDE SEQUENCE</scope>
</reference>
<dbReference type="GO" id="GO:0005789">
    <property type="term" value="C:endoplasmic reticulum membrane"/>
    <property type="evidence" value="ECO:0007669"/>
    <property type="project" value="TreeGrafter"/>
</dbReference>
<dbReference type="EMBL" id="CAJOAZ010000039">
    <property type="protein sequence ID" value="CAF3502222.1"/>
    <property type="molecule type" value="Genomic_DNA"/>
</dbReference>
<dbReference type="Pfam" id="PF00226">
    <property type="entry name" value="DnaJ"/>
    <property type="match status" value="1"/>
</dbReference>
<dbReference type="CDD" id="cd06257">
    <property type="entry name" value="DnaJ"/>
    <property type="match status" value="1"/>
</dbReference>
<evidence type="ECO:0000313" key="2">
    <source>
        <dbReference type="EMBL" id="CAF1269936.1"/>
    </source>
</evidence>
<dbReference type="Gene3D" id="1.10.287.110">
    <property type="entry name" value="DnaJ domain"/>
    <property type="match status" value="1"/>
</dbReference>
<dbReference type="Proteomes" id="UP000663891">
    <property type="component" value="Unassembled WGS sequence"/>
</dbReference>
<organism evidence="2 7">
    <name type="scientific">Adineta steineri</name>
    <dbReference type="NCBI Taxonomy" id="433720"/>
    <lineage>
        <taxon>Eukaryota</taxon>
        <taxon>Metazoa</taxon>
        <taxon>Spiralia</taxon>
        <taxon>Gnathifera</taxon>
        <taxon>Rotifera</taxon>
        <taxon>Eurotatoria</taxon>
        <taxon>Bdelloidea</taxon>
        <taxon>Adinetida</taxon>
        <taxon>Adinetidae</taxon>
        <taxon>Adineta</taxon>
    </lineage>
</organism>
<feature type="domain" description="J" evidence="1">
    <location>
        <begin position="8"/>
        <end position="72"/>
    </location>
</feature>
<dbReference type="GO" id="GO:0071218">
    <property type="term" value="P:cellular response to misfolded protein"/>
    <property type="evidence" value="ECO:0007669"/>
    <property type="project" value="TreeGrafter"/>
</dbReference>
<dbReference type="PANTHER" id="PTHR43908:SF3">
    <property type="entry name" value="AT29763P-RELATED"/>
    <property type="match status" value="1"/>
</dbReference>
<dbReference type="PANTHER" id="PTHR43908">
    <property type="entry name" value="AT29763P-RELATED"/>
    <property type="match status" value="1"/>
</dbReference>
<dbReference type="InterPro" id="IPR036869">
    <property type="entry name" value="J_dom_sf"/>
</dbReference>
<name>A0A815BH70_9BILA</name>
<evidence type="ECO:0000313" key="7">
    <source>
        <dbReference type="Proteomes" id="UP000663860"/>
    </source>
</evidence>
<dbReference type="PROSITE" id="PS50076">
    <property type="entry name" value="DNAJ_2"/>
    <property type="match status" value="1"/>
</dbReference>
<gene>
    <name evidence="2" type="ORF">IZO911_LOCUS32370</name>
    <name evidence="5" type="ORF">KXQ929_LOCUS3597</name>
    <name evidence="6" type="ORF">OKA104_LOCUS6418</name>
    <name evidence="4" type="ORF">OXD698_LOCUS1381</name>
    <name evidence="3" type="ORF">VCS650_LOCUS31485</name>
</gene>
<protein>
    <recommendedName>
        <fullName evidence="1">J domain-containing protein</fullName>
    </recommendedName>
</protein>
<comment type="caution">
    <text evidence="2">The sequence shown here is derived from an EMBL/GenBank/DDBJ whole genome shotgun (WGS) entry which is preliminary data.</text>
</comment>
<proteinExistence type="predicted"/>
<dbReference type="Proteomes" id="UP000663868">
    <property type="component" value="Unassembled WGS sequence"/>
</dbReference>
<evidence type="ECO:0000259" key="1">
    <source>
        <dbReference type="PROSITE" id="PS50076"/>
    </source>
</evidence>
<dbReference type="SUPFAM" id="SSF46565">
    <property type="entry name" value="Chaperone J-domain"/>
    <property type="match status" value="1"/>
</dbReference>
<dbReference type="OrthoDB" id="552049at2759"/>
<dbReference type="Proteomes" id="UP000663881">
    <property type="component" value="Unassembled WGS sequence"/>
</dbReference>
<dbReference type="EMBL" id="CAJNOE010000558">
    <property type="protein sequence ID" value="CAF1269936.1"/>
    <property type="molecule type" value="Genomic_DNA"/>
</dbReference>
<evidence type="ECO:0000313" key="5">
    <source>
        <dbReference type="EMBL" id="CAF3570340.1"/>
    </source>
</evidence>
<evidence type="ECO:0000313" key="6">
    <source>
        <dbReference type="EMBL" id="CAF3597079.1"/>
    </source>
</evidence>
<dbReference type="EMBL" id="CAJOBB010000117">
    <property type="protein sequence ID" value="CAF3570340.1"/>
    <property type="molecule type" value="Genomic_DNA"/>
</dbReference>
<accession>A0A815BH70</accession>
<dbReference type="InterPro" id="IPR051100">
    <property type="entry name" value="DnaJ_subfamily_B/C"/>
</dbReference>
<dbReference type="EMBL" id="CAJNON010000540">
    <property type="protein sequence ID" value="CAF1309031.1"/>
    <property type="molecule type" value="Genomic_DNA"/>
</dbReference>
<dbReference type="Proteomes" id="UP000663844">
    <property type="component" value="Unassembled WGS sequence"/>
</dbReference>
<dbReference type="PRINTS" id="PR00625">
    <property type="entry name" value="JDOMAIN"/>
</dbReference>
<dbReference type="EMBL" id="CAJOAY010000235">
    <property type="protein sequence ID" value="CAF3597079.1"/>
    <property type="molecule type" value="Genomic_DNA"/>
</dbReference>